<evidence type="ECO:0000256" key="1">
    <source>
        <dbReference type="SAM" id="MobiDB-lite"/>
    </source>
</evidence>
<sequence length="114" mass="12230">MGDDVRERVEELLAGVDCAVVNGWGFVAAETEVREEEEEEEEEDDDDDASENKVRLDVDDESDRIMLVDNTTTTTTDELAASKAYASSVKVGAATLLDATPSTPNASFHASAAC</sequence>
<dbReference type="EMBL" id="KE720818">
    <property type="protein sequence ID" value="ERF75165.1"/>
    <property type="molecule type" value="Genomic_DNA"/>
</dbReference>
<dbReference type="HOGENOM" id="CLU_2121045_0_0_1"/>
<protein>
    <submittedName>
        <fullName evidence="2">Uncharacterized protein</fullName>
    </submittedName>
</protein>
<dbReference type="RefSeq" id="XP_007787512.1">
    <property type="nucleotide sequence ID" value="XM_007789322.1"/>
</dbReference>
<accession>U1HWN2</accession>
<proteinExistence type="predicted"/>
<keyword evidence="3" id="KW-1185">Reference proteome</keyword>
<organism evidence="2 3">
    <name type="scientific">Endocarpon pusillum (strain Z07020 / HMAS-L-300199)</name>
    <name type="common">Lichen-forming fungus</name>
    <dbReference type="NCBI Taxonomy" id="1263415"/>
    <lineage>
        <taxon>Eukaryota</taxon>
        <taxon>Fungi</taxon>
        <taxon>Dikarya</taxon>
        <taxon>Ascomycota</taxon>
        <taxon>Pezizomycotina</taxon>
        <taxon>Eurotiomycetes</taxon>
        <taxon>Chaetothyriomycetidae</taxon>
        <taxon>Verrucariales</taxon>
        <taxon>Verrucariaceae</taxon>
        <taxon>Endocarpon</taxon>
    </lineage>
</organism>
<reference evidence="3" key="1">
    <citation type="journal article" date="2014" name="BMC Genomics">
        <title>Genome characteristics reveal the impact of lichenization on lichen-forming fungus Endocarpon pusillum Hedwig (Verrucariales, Ascomycota).</title>
        <authorList>
            <person name="Wang Y.-Y."/>
            <person name="Liu B."/>
            <person name="Zhang X.-Y."/>
            <person name="Zhou Q.-M."/>
            <person name="Zhang T."/>
            <person name="Li H."/>
            <person name="Yu Y.-F."/>
            <person name="Zhang X.-L."/>
            <person name="Hao X.-Y."/>
            <person name="Wang M."/>
            <person name="Wang L."/>
            <person name="Wei J.-C."/>
        </authorList>
    </citation>
    <scope>NUCLEOTIDE SEQUENCE [LARGE SCALE GENOMIC DNA]</scope>
    <source>
        <strain evidence="3">Z07020 / HMAS-L-300199</strain>
    </source>
</reference>
<name>U1HWN2_ENDPU</name>
<feature type="compositionally biased region" description="Acidic residues" evidence="1">
    <location>
        <begin position="33"/>
        <end position="49"/>
    </location>
</feature>
<feature type="region of interest" description="Disordered" evidence="1">
    <location>
        <begin position="30"/>
        <end position="58"/>
    </location>
</feature>
<dbReference type="AlphaFoldDB" id="U1HWN2"/>
<dbReference type="Proteomes" id="UP000019373">
    <property type="component" value="Unassembled WGS sequence"/>
</dbReference>
<evidence type="ECO:0000313" key="2">
    <source>
        <dbReference type="EMBL" id="ERF75165.1"/>
    </source>
</evidence>
<evidence type="ECO:0000313" key="3">
    <source>
        <dbReference type="Proteomes" id="UP000019373"/>
    </source>
</evidence>
<dbReference type="GeneID" id="19241149"/>
<gene>
    <name evidence="2" type="ORF">EPUS_06205</name>
</gene>